<name>A0ABD0VHJ4_DENTH</name>
<evidence type="ECO:0000256" key="1">
    <source>
        <dbReference type="ARBA" id="ARBA00007637"/>
    </source>
</evidence>
<keyword evidence="3" id="KW-0413">Isomerase</keyword>
<evidence type="ECO:0000313" key="5">
    <source>
        <dbReference type="Proteomes" id="UP001552299"/>
    </source>
</evidence>
<dbReference type="PANTHER" id="PTHR43574">
    <property type="entry name" value="EPIMERASE-RELATED"/>
    <property type="match status" value="1"/>
</dbReference>
<dbReference type="SUPFAM" id="SSF51735">
    <property type="entry name" value="NAD(P)-binding Rossmann-fold domains"/>
    <property type="match status" value="1"/>
</dbReference>
<reference evidence="4 5" key="1">
    <citation type="journal article" date="2024" name="Plant Biotechnol. J.">
        <title>Dendrobium thyrsiflorum genome and its molecular insights into genes involved in important horticultural traits.</title>
        <authorList>
            <person name="Chen B."/>
            <person name="Wang J.Y."/>
            <person name="Zheng P.J."/>
            <person name="Li K.L."/>
            <person name="Liang Y.M."/>
            <person name="Chen X.F."/>
            <person name="Zhang C."/>
            <person name="Zhao X."/>
            <person name="He X."/>
            <person name="Zhang G.Q."/>
            <person name="Liu Z.J."/>
            <person name="Xu Q."/>
        </authorList>
    </citation>
    <scope>NUCLEOTIDE SEQUENCE [LARGE SCALE GENOMIC DNA]</scope>
    <source>
        <strain evidence="4">GZMU011</strain>
    </source>
</reference>
<proteinExistence type="inferred from homology"/>
<evidence type="ECO:0000256" key="3">
    <source>
        <dbReference type="ARBA" id="ARBA00023235"/>
    </source>
</evidence>
<evidence type="ECO:0000313" key="4">
    <source>
        <dbReference type="EMBL" id="KAL0921973.1"/>
    </source>
</evidence>
<evidence type="ECO:0000256" key="2">
    <source>
        <dbReference type="ARBA" id="ARBA00023027"/>
    </source>
</evidence>
<dbReference type="Proteomes" id="UP001552299">
    <property type="component" value="Unassembled WGS sequence"/>
</dbReference>
<sequence length="351" mass="38247">MIFRATLPPHHGISLFSFSSFPSSSHFSQSPAALLFRAVKPKSVDGVLRLRPIAQSSRSLPVSSHALGSHAGTSGNIVSETSSSNIMGESSLLIVGPGVLGKLVAEKWQQDYPGCHIFGQTMTTEHHDDLVKLGIKPSLSGRSDREYPNIIFCAPPSRTADYPGDVRVALSNWNGEGSFLFTSSTAVYDCNDEQLCDEDYPVVPIGRSPRTDVLLKAESAVLEAGGCVLRLSGLYSADRGAHVYYLKKGVVDVHPDGILNLIHYEDAASLAIAIMKRKLRGRIFLGCDNNPISRKEIMDCVNRSRKYSGKFQGFTGNTDKPGKKMNNSKTRAEIGWEPKYSSLSHFLDQAS</sequence>
<accession>A0ABD0VHJ4</accession>
<gene>
    <name evidence="4" type="ORF">M5K25_005929</name>
</gene>
<dbReference type="GO" id="GO:0016853">
    <property type="term" value="F:isomerase activity"/>
    <property type="evidence" value="ECO:0007669"/>
    <property type="project" value="UniProtKB-KW"/>
</dbReference>
<comment type="caution">
    <text evidence="4">The sequence shown here is derived from an EMBL/GenBank/DDBJ whole genome shotgun (WGS) entry which is preliminary data.</text>
</comment>
<keyword evidence="5" id="KW-1185">Reference proteome</keyword>
<protein>
    <submittedName>
        <fullName evidence="4">Uncharacterized protein</fullName>
    </submittedName>
</protein>
<dbReference type="Gene3D" id="3.40.50.720">
    <property type="entry name" value="NAD(P)-binding Rossmann-like Domain"/>
    <property type="match status" value="1"/>
</dbReference>
<comment type="similarity">
    <text evidence="1">Belongs to the NAD(P)-dependent epimerase/dehydratase family.</text>
</comment>
<keyword evidence="2" id="KW-0520">NAD</keyword>
<dbReference type="InterPro" id="IPR036291">
    <property type="entry name" value="NAD(P)-bd_dom_sf"/>
</dbReference>
<dbReference type="EMBL" id="JANQDX010000006">
    <property type="protein sequence ID" value="KAL0921973.1"/>
    <property type="molecule type" value="Genomic_DNA"/>
</dbReference>
<organism evidence="4 5">
    <name type="scientific">Dendrobium thyrsiflorum</name>
    <name type="common">Pinecone-like raceme dendrobium</name>
    <name type="synonym">Orchid</name>
    <dbReference type="NCBI Taxonomy" id="117978"/>
    <lineage>
        <taxon>Eukaryota</taxon>
        <taxon>Viridiplantae</taxon>
        <taxon>Streptophyta</taxon>
        <taxon>Embryophyta</taxon>
        <taxon>Tracheophyta</taxon>
        <taxon>Spermatophyta</taxon>
        <taxon>Magnoliopsida</taxon>
        <taxon>Liliopsida</taxon>
        <taxon>Asparagales</taxon>
        <taxon>Orchidaceae</taxon>
        <taxon>Epidendroideae</taxon>
        <taxon>Malaxideae</taxon>
        <taxon>Dendrobiinae</taxon>
        <taxon>Dendrobium</taxon>
    </lineage>
</organism>
<dbReference type="AlphaFoldDB" id="A0ABD0VHJ4"/>